<keyword evidence="2" id="KW-1185">Reference proteome</keyword>
<dbReference type="EMBL" id="QRBI01000104">
    <property type="protein sequence ID" value="RMC15488.1"/>
    <property type="molecule type" value="Genomic_DNA"/>
</dbReference>
<dbReference type="Proteomes" id="UP000269221">
    <property type="component" value="Unassembled WGS sequence"/>
</dbReference>
<name>A0A3M0KQH4_HIRRU</name>
<evidence type="ECO:0000313" key="1">
    <source>
        <dbReference type="EMBL" id="RMC15488.1"/>
    </source>
</evidence>
<evidence type="ECO:0000313" key="2">
    <source>
        <dbReference type="Proteomes" id="UP000269221"/>
    </source>
</evidence>
<proteinExistence type="predicted"/>
<reference evidence="1 2" key="1">
    <citation type="submission" date="2018-07" db="EMBL/GenBank/DDBJ databases">
        <title>A high quality draft genome assembly of the barn swallow (H. rustica rustica).</title>
        <authorList>
            <person name="Formenti G."/>
            <person name="Chiara M."/>
            <person name="Poveda L."/>
            <person name="Francoijs K.-J."/>
            <person name="Bonisoli-Alquati A."/>
            <person name="Canova L."/>
            <person name="Gianfranceschi L."/>
            <person name="Horner D.S."/>
            <person name="Saino N."/>
        </authorList>
    </citation>
    <scope>NUCLEOTIDE SEQUENCE [LARGE SCALE GENOMIC DNA]</scope>
    <source>
        <strain evidence="1">Chelidonia</strain>
        <tissue evidence="1">Blood</tissue>
    </source>
</reference>
<protein>
    <submittedName>
        <fullName evidence="1">Uncharacterized protein</fullName>
    </submittedName>
</protein>
<comment type="caution">
    <text evidence="1">The sequence shown here is derived from an EMBL/GenBank/DDBJ whole genome shotgun (WGS) entry which is preliminary data.</text>
</comment>
<accession>A0A3M0KQH4</accession>
<gene>
    <name evidence="1" type="ORF">DUI87_07680</name>
</gene>
<dbReference type="AlphaFoldDB" id="A0A3M0KQH4"/>
<sequence>MPPFLRNQDLASTFLPVVVSSVTVKTQPPQLPLLPPESFHRHDIRQSKNKIQVLSPTKVLGEHSTGEIEKPSLAPEKNKVYLKREVQAWTLVWPFGWEVKTPEADLQPDPQMYKNHTKRPREKPGLFSYSDTYFMISLIDEKKVTGLCAIAAILECCLAQLPTEFMDLRLPKGEGSTQNEHTIEE</sequence>
<organism evidence="1 2">
    <name type="scientific">Hirundo rustica rustica</name>
    <dbReference type="NCBI Taxonomy" id="333673"/>
    <lineage>
        <taxon>Eukaryota</taxon>
        <taxon>Metazoa</taxon>
        <taxon>Chordata</taxon>
        <taxon>Craniata</taxon>
        <taxon>Vertebrata</taxon>
        <taxon>Euteleostomi</taxon>
        <taxon>Archelosauria</taxon>
        <taxon>Archosauria</taxon>
        <taxon>Dinosauria</taxon>
        <taxon>Saurischia</taxon>
        <taxon>Theropoda</taxon>
        <taxon>Coelurosauria</taxon>
        <taxon>Aves</taxon>
        <taxon>Neognathae</taxon>
        <taxon>Neoaves</taxon>
        <taxon>Telluraves</taxon>
        <taxon>Australaves</taxon>
        <taxon>Passeriformes</taxon>
        <taxon>Sylvioidea</taxon>
        <taxon>Hirundinidae</taxon>
        <taxon>Hirundo</taxon>
    </lineage>
</organism>